<dbReference type="Gene3D" id="3.50.50.60">
    <property type="entry name" value="FAD/NAD(P)-binding domain"/>
    <property type="match status" value="1"/>
</dbReference>
<dbReference type="InterPro" id="IPR036188">
    <property type="entry name" value="FAD/NAD-bd_sf"/>
</dbReference>
<dbReference type="SUPFAM" id="SSF51905">
    <property type="entry name" value="FAD/NAD(P)-binding domain"/>
    <property type="match status" value="1"/>
</dbReference>
<sequence>MNQTPTVAVLGGAMAGLAAAEGLHSDGFDVELYERQTYNEKRVNCGEAMTAASAIPLEKTAENGFINPLPEMEVEVYDGVQSDRQCTGRGRFTASDAYITDRNVVEQSWADRLAQRGVDVNENRSITPTELFEFADGYDVVVDATGQPSLTSKALQSTGEYSGYLVALNADVVGDFSDVYPNSRIILENYTGYTWAFSKTPNRANVGIGWAVSDRPDDYMAAFKRACERNGWPEPTRERTNVAIIPEGPSLDPQRTYHPDYSIVRVGDAAGIANRLTGKGISQAIQSSYLAAELAAENRLEAYPEQLYREMKPEYLLATVIRYFTETRQPQILGKAIQAGSGMDIEAVDRSPRDVLIQLARHPRLFVQIFGKRKVLQRVYQAATDQWEYTSIPDGESPIVDSSF</sequence>
<dbReference type="EMBL" id="RKLT01000008">
    <property type="protein sequence ID" value="MBX0296597.1"/>
    <property type="molecule type" value="Genomic_DNA"/>
</dbReference>
<proteinExistence type="predicted"/>
<protein>
    <submittedName>
        <fullName evidence="1">NAD(P)/FAD-dependent oxidoreductase</fullName>
    </submittedName>
</protein>
<gene>
    <name evidence="1" type="ORF">EGH23_17090</name>
</gene>
<evidence type="ECO:0000313" key="1">
    <source>
        <dbReference type="EMBL" id="MBX0296597.1"/>
    </source>
</evidence>
<evidence type="ECO:0000313" key="2">
    <source>
        <dbReference type="Proteomes" id="UP001430455"/>
    </source>
</evidence>
<dbReference type="Proteomes" id="UP001430455">
    <property type="component" value="Unassembled WGS sequence"/>
</dbReference>
<dbReference type="RefSeq" id="WP_220581190.1">
    <property type="nucleotide sequence ID" value="NZ_RKLT01000008.1"/>
</dbReference>
<comment type="caution">
    <text evidence="1">The sequence shown here is derived from an EMBL/GenBank/DDBJ whole genome shotgun (WGS) entry which is preliminary data.</text>
</comment>
<keyword evidence="2" id="KW-1185">Reference proteome</keyword>
<reference evidence="1 2" key="1">
    <citation type="submission" date="2021-06" db="EMBL/GenBank/DDBJ databases">
        <title>Halomicroarcula sp. a new haloarchaeum isolated from saline soil.</title>
        <authorList>
            <person name="Duran-Viseras A."/>
            <person name="Sanchez-Porro C."/>
            <person name="Ventosa A."/>
        </authorList>
    </citation>
    <scope>NUCLEOTIDE SEQUENCE [LARGE SCALE GENOMIC DNA]</scope>
    <source>
        <strain evidence="1 2">F27</strain>
    </source>
</reference>
<dbReference type="InterPro" id="IPR050407">
    <property type="entry name" value="Geranylgeranyl_reductase"/>
</dbReference>
<dbReference type="PANTHER" id="PTHR42685:SF21">
    <property type="entry name" value="DEHYDROGENASE (FLAVOPROTEIN)-LIKE PROTEIN"/>
    <property type="match status" value="1"/>
</dbReference>
<name>A0AAW4PEX4_9EURY</name>
<organism evidence="1 2">
    <name type="scientific">Haloarcula nitratireducens</name>
    <dbReference type="NCBI Taxonomy" id="2487749"/>
    <lineage>
        <taxon>Archaea</taxon>
        <taxon>Methanobacteriati</taxon>
        <taxon>Methanobacteriota</taxon>
        <taxon>Stenosarchaea group</taxon>
        <taxon>Halobacteria</taxon>
        <taxon>Halobacteriales</taxon>
        <taxon>Haloarculaceae</taxon>
        <taxon>Haloarcula</taxon>
    </lineage>
</organism>
<dbReference type="PANTHER" id="PTHR42685">
    <property type="entry name" value="GERANYLGERANYL DIPHOSPHATE REDUCTASE"/>
    <property type="match status" value="1"/>
</dbReference>
<dbReference type="AlphaFoldDB" id="A0AAW4PEX4"/>
<accession>A0AAW4PEX4</accession>